<dbReference type="OrthoDB" id="2381664at2"/>
<dbReference type="Proteomes" id="UP000198828">
    <property type="component" value="Unassembled WGS sequence"/>
</dbReference>
<name>A0A1H2V3C3_9FIRM</name>
<proteinExistence type="predicted"/>
<keyword evidence="2" id="KW-1185">Reference proteome</keyword>
<accession>A0A1H2V3C3</accession>
<organism evidence="1 2">
    <name type="scientific">Tepidimicrobium xylanilyticum</name>
    <dbReference type="NCBI Taxonomy" id="1123352"/>
    <lineage>
        <taxon>Bacteria</taxon>
        <taxon>Bacillati</taxon>
        <taxon>Bacillota</taxon>
        <taxon>Tissierellia</taxon>
        <taxon>Tissierellales</taxon>
        <taxon>Tepidimicrobiaceae</taxon>
        <taxon>Tepidimicrobium</taxon>
    </lineage>
</organism>
<reference evidence="1 2" key="1">
    <citation type="submission" date="2016-10" db="EMBL/GenBank/DDBJ databases">
        <authorList>
            <person name="de Groot N.N."/>
        </authorList>
    </citation>
    <scope>NUCLEOTIDE SEQUENCE [LARGE SCALE GENOMIC DNA]</scope>
    <source>
        <strain evidence="1 2">DSM 23310</strain>
    </source>
</reference>
<dbReference type="AlphaFoldDB" id="A0A1H2V3C3"/>
<sequence>MKAANFKKVLSGLIIILVILGSVFVFSEPGSETDPLVSLSYLEKKIDELKQYIDNRLLNIGENNNLSNTFVVVEISSGQSIIGKGGTEIILRGGTGNGPGKAKIVAMGKDGLSDLTDGKDLKRGEEVPLNHLLIVPRDDGRGVHAINDSVFLVRGEYEIIQGLTEEVN</sequence>
<dbReference type="EMBL" id="FNNG01000003">
    <property type="protein sequence ID" value="SDW62750.1"/>
    <property type="molecule type" value="Genomic_DNA"/>
</dbReference>
<dbReference type="RefSeq" id="WP_093751415.1">
    <property type="nucleotide sequence ID" value="NZ_BSYN01000004.1"/>
</dbReference>
<protein>
    <submittedName>
        <fullName evidence="1">Uncharacterized protein</fullName>
    </submittedName>
</protein>
<evidence type="ECO:0000313" key="2">
    <source>
        <dbReference type="Proteomes" id="UP000198828"/>
    </source>
</evidence>
<gene>
    <name evidence="1" type="ORF">SAMN05660923_01003</name>
</gene>
<evidence type="ECO:0000313" key="1">
    <source>
        <dbReference type="EMBL" id="SDW62750.1"/>
    </source>
</evidence>